<dbReference type="InterPro" id="IPR007110">
    <property type="entry name" value="Ig-like_dom"/>
</dbReference>
<dbReference type="RefSeq" id="XP_028266547.1">
    <property type="nucleotide sequence ID" value="XM_028410746.1"/>
</dbReference>
<dbReference type="InParanoid" id="A0A6P7ISL1"/>
<dbReference type="OrthoDB" id="6780341at2759"/>
<dbReference type="InterPro" id="IPR013106">
    <property type="entry name" value="Ig_V-set"/>
</dbReference>
<sequence>MFLAGAGCIFVGFILCVSGVHGEQNSICALKGSSVNLTCSAQHPTSNKKWYITYSGGSETELSAHGSHVKYRVSEEDNFTLTVNDLRENDTHTYCCKGPTSTSDTCQQRGIHLRVTDLQVKVFPTTEGQTVTLMCSTSCALTEKPAAYIWYKNREFLYEDWSPWYQELVSSEEAVRYSCAIKGYEDLRAPEVSVDSVTATCFSVTYAKGTMCSYKHTSVDESCSITHPTETHVQRTPPDTPGCVRLTCNTSCIMTDPLTSVTWYKNRQIQRTEEKKQVLVPITSADSFSCTVKGHEYLHSADICAEEKNCWSVNHVSRRVCALKGFSVNISAQYSHPDYQQPESKFWCKVKRNSEEESEQLSEEAHDVTYYDNTKNKHILMFKHLTQTDSAEYIFRIKADDGIKQSYSPGVTLFVTDLKVQITPSVVVTEGQTVRLTCSTSCPLTDTAYIWYFNSRPLNLSHSQNKHLLLDPVSSQHAGRYCCSVRKGTKSIRANEETLTVQSLTGKWEAAAAAGVSAALLALILVMVFLWIRKKRVSSQSSRTETSNHLEQLNPDPMYENVSAQAAEQDDHQYSRLHFPKNHTADLYSTIRPLPSDQDNKGLESVTSESD</sequence>
<proteinExistence type="predicted"/>
<keyword evidence="5" id="KW-1185">Reference proteome</keyword>
<dbReference type="Gene3D" id="2.60.40.10">
    <property type="entry name" value="Immunoglobulins"/>
    <property type="match status" value="4"/>
</dbReference>
<evidence type="ECO:0000256" key="2">
    <source>
        <dbReference type="SAM" id="Phobius"/>
    </source>
</evidence>
<feature type="signal peptide" evidence="3">
    <location>
        <begin position="1"/>
        <end position="22"/>
    </location>
</feature>
<gene>
    <name evidence="6" type="primary">LOC114439028</name>
</gene>
<organism evidence="5 6">
    <name type="scientific">Parambassis ranga</name>
    <name type="common">Indian glassy fish</name>
    <dbReference type="NCBI Taxonomy" id="210632"/>
    <lineage>
        <taxon>Eukaryota</taxon>
        <taxon>Metazoa</taxon>
        <taxon>Chordata</taxon>
        <taxon>Craniata</taxon>
        <taxon>Vertebrata</taxon>
        <taxon>Euteleostomi</taxon>
        <taxon>Actinopterygii</taxon>
        <taxon>Neopterygii</taxon>
        <taxon>Teleostei</taxon>
        <taxon>Neoteleostei</taxon>
        <taxon>Acanthomorphata</taxon>
        <taxon>Ovalentaria</taxon>
        <taxon>Ambassidae</taxon>
        <taxon>Parambassis</taxon>
    </lineage>
</organism>
<accession>A0A6P7ISL1</accession>
<dbReference type="InterPro" id="IPR036179">
    <property type="entry name" value="Ig-like_dom_sf"/>
</dbReference>
<evidence type="ECO:0000313" key="5">
    <source>
        <dbReference type="Proteomes" id="UP000515145"/>
    </source>
</evidence>
<keyword evidence="2" id="KW-1133">Transmembrane helix</keyword>
<feature type="domain" description="Ig-like" evidence="4">
    <location>
        <begin position="228"/>
        <end position="292"/>
    </location>
</feature>
<feature type="domain" description="Ig-like" evidence="4">
    <location>
        <begin position="409"/>
        <end position="500"/>
    </location>
</feature>
<dbReference type="SMART" id="SM00409">
    <property type="entry name" value="IG"/>
    <property type="match status" value="4"/>
</dbReference>
<dbReference type="GeneID" id="114439028"/>
<dbReference type="InterPro" id="IPR003599">
    <property type="entry name" value="Ig_sub"/>
</dbReference>
<dbReference type="PANTHER" id="PTHR46013:SF4">
    <property type="entry name" value="B-CELL RECEPTOR CD22-RELATED"/>
    <property type="match status" value="1"/>
</dbReference>
<dbReference type="InterPro" id="IPR013783">
    <property type="entry name" value="Ig-like_fold"/>
</dbReference>
<dbReference type="Proteomes" id="UP000515145">
    <property type="component" value="Chromosome 1"/>
</dbReference>
<dbReference type="Pfam" id="PF07686">
    <property type="entry name" value="V-set"/>
    <property type="match status" value="1"/>
</dbReference>
<evidence type="ECO:0000259" key="4">
    <source>
        <dbReference type="PROSITE" id="PS50835"/>
    </source>
</evidence>
<feature type="chain" id="PRO_5027784560" evidence="3">
    <location>
        <begin position="23"/>
        <end position="611"/>
    </location>
</feature>
<feature type="region of interest" description="Disordered" evidence="1">
    <location>
        <begin position="589"/>
        <end position="611"/>
    </location>
</feature>
<dbReference type="SUPFAM" id="SSF48726">
    <property type="entry name" value="Immunoglobulin"/>
    <property type="match status" value="3"/>
</dbReference>
<feature type="domain" description="Ig-like" evidence="4">
    <location>
        <begin position="99"/>
        <end position="195"/>
    </location>
</feature>
<reference evidence="6" key="1">
    <citation type="submission" date="2025-08" db="UniProtKB">
        <authorList>
            <consortium name="RefSeq"/>
        </authorList>
    </citation>
    <scope>IDENTIFICATION</scope>
</reference>
<dbReference type="SMART" id="SM00408">
    <property type="entry name" value="IGc2"/>
    <property type="match status" value="2"/>
</dbReference>
<keyword evidence="2" id="KW-0472">Membrane</keyword>
<protein>
    <submittedName>
        <fullName evidence="6">B-cell receptor CD22-like</fullName>
    </submittedName>
</protein>
<dbReference type="InterPro" id="IPR003598">
    <property type="entry name" value="Ig_sub2"/>
</dbReference>
<dbReference type="PROSITE" id="PS50835">
    <property type="entry name" value="IG_LIKE"/>
    <property type="match status" value="4"/>
</dbReference>
<evidence type="ECO:0000256" key="3">
    <source>
        <dbReference type="SAM" id="SignalP"/>
    </source>
</evidence>
<keyword evidence="3" id="KW-0732">Signal</keyword>
<feature type="domain" description="Ig-like" evidence="4">
    <location>
        <begin position="31"/>
        <end position="96"/>
    </location>
</feature>
<evidence type="ECO:0000256" key="1">
    <source>
        <dbReference type="SAM" id="MobiDB-lite"/>
    </source>
</evidence>
<keyword evidence="2" id="KW-0812">Transmembrane</keyword>
<dbReference type="PANTHER" id="PTHR46013">
    <property type="entry name" value="VASCULAR CELL ADHESION MOLECULE 1"/>
    <property type="match status" value="1"/>
</dbReference>
<feature type="transmembrane region" description="Helical" evidence="2">
    <location>
        <begin position="510"/>
        <end position="532"/>
    </location>
</feature>
<name>A0A6P7ISL1_9TELE</name>
<evidence type="ECO:0000313" key="6">
    <source>
        <dbReference type="RefSeq" id="XP_028266547.1"/>
    </source>
</evidence>
<dbReference type="AlphaFoldDB" id="A0A6P7ISL1"/>
<dbReference type="Pfam" id="PF13895">
    <property type="entry name" value="Ig_2"/>
    <property type="match status" value="1"/>
</dbReference>